<protein>
    <submittedName>
        <fullName evidence="1">Uncharacterized protein</fullName>
    </submittedName>
</protein>
<evidence type="ECO:0000313" key="1">
    <source>
        <dbReference type="EMBL" id="ERP39115.1"/>
    </source>
</evidence>
<dbReference type="RefSeq" id="WP_022635828.1">
    <property type="nucleotide sequence ID" value="NZ_ASJR01000002.1"/>
</dbReference>
<keyword evidence="2" id="KW-1185">Reference proteome</keyword>
<evidence type="ECO:0000313" key="2">
    <source>
        <dbReference type="Proteomes" id="UP000017148"/>
    </source>
</evidence>
<gene>
    <name evidence="1" type="ORF">CALK_0281</name>
</gene>
<comment type="caution">
    <text evidence="1">The sequence shown here is derived from an EMBL/GenBank/DDBJ whole genome shotgun (WGS) entry which is preliminary data.</text>
</comment>
<name>U7D834_9BACT</name>
<dbReference type="Proteomes" id="UP000017148">
    <property type="component" value="Unassembled WGS sequence"/>
</dbReference>
<sequence>MKGLMILIYILFVSCRQDVSHEAPYGSSVPLNYRIAPRDTVVSLSVPVAGVFTQAQPVRAPRSGRLTGHSIPLGAVNEQELLLLWEQHAVYGKK</sequence>
<organism evidence="1 2">
    <name type="scientific">Chitinivibrio alkaliphilus ACht1</name>
    <dbReference type="NCBI Taxonomy" id="1313304"/>
    <lineage>
        <taxon>Bacteria</taxon>
        <taxon>Pseudomonadati</taxon>
        <taxon>Fibrobacterota</taxon>
        <taxon>Chitinivibrionia</taxon>
        <taxon>Chitinivibrionales</taxon>
        <taxon>Chitinivibrionaceae</taxon>
        <taxon>Chitinivibrio</taxon>
    </lineage>
</organism>
<dbReference type="AlphaFoldDB" id="U7D834"/>
<accession>U7D834</accession>
<dbReference type="PROSITE" id="PS51257">
    <property type="entry name" value="PROKAR_LIPOPROTEIN"/>
    <property type="match status" value="1"/>
</dbReference>
<proteinExistence type="predicted"/>
<reference evidence="1 2" key="1">
    <citation type="journal article" date="2013" name="Environ. Microbiol.">
        <title>Genome analysis of Chitinivibrio alkaliphilus gen. nov., sp. nov., a novel extremely haloalkaliphilic anaerobic chitinolytic bacterium from the candidate phylum Termite Group 3.</title>
        <authorList>
            <person name="Sorokin D.Y."/>
            <person name="Gumerov V.M."/>
            <person name="Rakitin A.L."/>
            <person name="Beletsky A.V."/>
            <person name="Damste J.S."/>
            <person name="Muyzer G."/>
            <person name="Mardanov A.V."/>
            <person name="Ravin N.V."/>
        </authorList>
    </citation>
    <scope>NUCLEOTIDE SEQUENCE [LARGE SCALE GENOMIC DNA]</scope>
    <source>
        <strain evidence="1 2">ACht1</strain>
    </source>
</reference>
<dbReference type="EMBL" id="ASJR01000002">
    <property type="protein sequence ID" value="ERP39115.1"/>
    <property type="molecule type" value="Genomic_DNA"/>
</dbReference>
<dbReference type="STRING" id="1313304.CALK_0281"/>